<reference evidence="1" key="2">
    <citation type="journal article" date="2015" name="Fish Shellfish Immunol.">
        <title>Early steps in the European eel (Anguilla anguilla)-Vibrio vulnificus interaction in the gills: Role of the RtxA13 toxin.</title>
        <authorList>
            <person name="Callol A."/>
            <person name="Pajuelo D."/>
            <person name="Ebbesson L."/>
            <person name="Teles M."/>
            <person name="MacKenzie S."/>
            <person name="Amaro C."/>
        </authorList>
    </citation>
    <scope>NUCLEOTIDE SEQUENCE</scope>
</reference>
<protein>
    <submittedName>
        <fullName evidence="1">Uncharacterized protein</fullName>
    </submittedName>
</protein>
<sequence>MCFYMEHWPVCINSEPCTLWGLCTRGSREENWSFMIEVFPFSLGHGPSSSPS</sequence>
<reference evidence="1" key="1">
    <citation type="submission" date="2014-11" db="EMBL/GenBank/DDBJ databases">
        <authorList>
            <person name="Amaro Gonzalez C."/>
        </authorList>
    </citation>
    <scope>NUCLEOTIDE SEQUENCE</scope>
</reference>
<proteinExistence type="predicted"/>
<evidence type="ECO:0000313" key="1">
    <source>
        <dbReference type="EMBL" id="JAH22453.1"/>
    </source>
</evidence>
<organism evidence="1">
    <name type="scientific">Anguilla anguilla</name>
    <name type="common">European freshwater eel</name>
    <name type="synonym">Muraena anguilla</name>
    <dbReference type="NCBI Taxonomy" id="7936"/>
    <lineage>
        <taxon>Eukaryota</taxon>
        <taxon>Metazoa</taxon>
        <taxon>Chordata</taxon>
        <taxon>Craniata</taxon>
        <taxon>Vertebrata</taxon>
        <taxon>Euteleostomi</taxon>
        <taxon>Actinopterygii</taxon>
        <taxon>Neopterygii</taxon>
        <taxon>Teleostei</taxon>
        <taxon>Anguilliformes</taxon>
        <taxon>Anguillidae</taxon>
        <taxon>Anguilla</taxon>
    </lineage>
</organism>
<dbReference type="AlphaFoldDB" id="A0A0E9R290"/>
<dbReference type="EMBL" id="GBXM01086124">
    <property type="protein sequence ID" value="JAH22453.1"/>
    <property type="molecule type" value="Transcribed_RNA"/>
</dbReference>
<name>A0A0E9R290_ANGAN</name>
<accession>A0A0E9R290</accession>